<dbReference type="EMBL" id="JABFAA010000011">
    <property type="protein sequence ID" value="MBA0696129.1"/>
    <property type="molecule type" value="Genomic_DNA"/>
</dbReference>
<reference evidence="1 2" key="1">
    <citation type="journal article" date="2019" name="Genome Biol. Evol.">
        <title>Insights into the evolution of the New World diploid cottons (Gossypium, subgenus Houzingenia) based on genome sequencing.</title>
        <authorList>
            <person name="Grover C.E."/>
            <person name="Arick M.A. 2nd"/>
            <person name="Thrash A."/>
            <person name="Conover J.L."/>
            <person name="Sanders W.S."/>
            <person name="Peterson D.G."/>
            <person name="Frelichowski J.E."/>
            <person name="Scheffler J.A."/>
            <person name="Scheffler B.E."/>
            <person name="Wendel J.F."/>
        </authorList>
    </citation>
    <scope>NUCLEOTIDE SEQUENCE [LARGE SCALE GENOMIC DNA]</scope>
    <source>
        <strain evidence="1">185</strain>
        <tissue evidence="1">Leaf</tissue>
    </source>
</reference>
<keyword evidence="2" id="KW-1185">Reference proteome</keyword>
<protein>
    <submittedName>
        <fullName evidence="1">Uncharacterized protein</fullName>
    </submittedName>
</protein>
<accession>A0A7J8YAV4</accession>
<organism evidence="1 2">
    <name type="scientific">Gossypium aridum</name>
    <name type="common">American cotton</name>
    <name type="synonym">Erioxylum aridum</name>
    <dbReference type="NCBI Taxonomy" id="34290"/>
    <lineage>
        <taxon>Eukaryota</taxon>
        <taxon>Viridiplantae</taxon>
        <taxon>Streptophyta</taxon>
        <taxon>Embryophyta</taxon>
        <taxon>Tracheophyta</taxon>
        <taxon>Spermatophyta</taxon>
        <taxon>Magnoliopsida</taxon>
        <taxon>eudicotyledons</taxon>
        <taxon>Gunneridae</taxon>
        <taxon>Pentapetalae</taxon>
        <taxon>rosids</taxon>
        <taxon>malvids</taxon>
        <taxon>Malvales</taxon>
        <taxon>Malvaceae</taxon>
        <taxon>Malvoideae</taxon>
        <taxon>Gossypium</taxon>
    </lineage>
</organism>
<proteinExistence type="predicted"/>
<evidence type="ECO:0000313" key="2">
    <source>
        <dbReference type="Proteomes" id="UP000593577"/>
    </source>
</evidence>
<dbReference type="Proteomes" id="UP000593577">
    <property type="component" value="Unassembled WGS sequence"/>
</dbReference>
<gene>
    <name evidence="1" type="ORF">Goari_002712</name>
</gene>
<comment type="caution">
    <text evidence="1">The sequence shown here is derived from an EMBL/GenBank/DDBJ whole genome shotgun (WGS) entry which is preliminary data.</text>
</comment>
<dbReference type="AlphaFoldDB" id="A0A7J8YAV4"/>
<name>A0A7J8YAV4_GOSAI</name>
<evidence type="ECO:0000313" key="1">
    <source>
        <dbReference type="EMBL" id="MBA0696129.1"/>
    </source>
</evidence>
<sequence>MFRERCFTWYYFTKVEVEVEVTFKYGRVLKLSSLLGCFEKLGLVDRIWTYVSPPINYKIDDICRALKEYGHGSHVSSSAQLKEELFLCWDTLANGWCKSNTDGSCFSISIRNYNIDLVELRRILYGIDLAD</sequence>